<evidence type="ECO:0000256" key="1">
    <source>
        <dbReference type="SAM" id="SignalP"/>
    </source>
</evidence>
<organism evidence="2 3">
    <name type="scientific">Pseudomonas benzenivorans</name>
    <dbReference type="NCBI Taxonomy" id="556533"/>
    <lineage>
        <taxon>Bacteria</taxon>
        <taxon>Pseudomonadati</taxon>
        <taxon>Pseudomonadota</taxon>
        <taxon>Gammaproteobacteria</taxon>
        <taxon>Pseudomonadales</taxon>
        <taxon>Pseudomonadaceae</taxon>
        <taxon>Pseudomonas</taxon>
    </lineage>
</organism>
<dbReference type="PROSITE" id="PS51257">
    <property type="entry name" value="PROKAR_LIPOPROTEIN"/>
    <property type="match status" value="1"/>
</dbReference>
<dbReference type="Proteomes" id="UP001305928">
    <property type="component" value="Chromosome"/>
</dbReference>
<dbReference type="EMBL" id="CP137892">
    <property type="protein sequence ID" value="WPC03494.1"/>
    <property type="molecule type" value="Genomic_DNA"/>
</dbReference>
<evidence type="ECO:0008006" key="4">
    <source>
        <dbReference type="Google" id="ProtNLM"/>
    </source>
</evidence>
<feature type="signal peptide" evidence="1">
    <location>
        <begin position="1"/>
        <end position="30"/>
    </location>
</feature>
<evidence type="ECO:0000313" key="2">
    <source>
        <dbReference type="EMBL" id="WPC03494.1"/>
    </source>
</evidence>
<evidence type="ECO:0000313" key="3">
    <source>
        <dbReference type="Proteomes" id="UP001305928"/>
    </source>
</evidence>
<dbReference type="RefSeq" id="WP_318641996.1">
    <property type="nucleotide sequence ID" value="NZ_CP137892.1"/>
</dbReference>
<keyword evidence="3" id="KW-1185">Reference proteome</keyword>
<reference evidence="2 3" key="1">
    <citation type="submission" date="2023-11" db="EMBL/GenBank/DDBJ databases">
        <title>Complete genome of Pseudomonas benzenivorans BA3361.</title>
        <authorList>
            <person name="Shin S.Y."/>
            <person name="Song J."/>
            <person name="Kang H."/>
        </authorList>
    </citation>
    <scope>NUCLEOTIDE SEQUENCE [LARGE SCALE GENOMIC DNA]</scope>
    <source>
        <strain evidence="2 3">HNIBRBA3361</strain>
    </source>
</reference>
<proteinExistence type="predicted"/>
<gene>
    <name evidence="2" type="ORF">SBP02_11930</name>
</gene>
<feature type="chain" id="PRO_5047431555" description="Lipoprotein" evidence="1">
    <location>
        <begin position="31"/>
        <end position="120"/>
    </location>
</feature>
<accession>A0ABZ0PQR7</accession>
<protein>
    <recommendedName>
        <fullName evidence="4">Lipoprotein</fullName>
    </recommendedName>
</protein>
<keyword evidence="1" id="KW-0732">Signal</keyword>
<name>A0ABZ0PQR7_9PSED</name>
<sequence>MLVSTKLILATLAAILAVMACSFISSHAFSAQKRIDKQGIVGSWVDKAGGSTTAIERNGDTYKLVWIAHGGYRTEFPLLRRGDRLMKNDPLGISYEINGDSLDIYDNTGFIRSIGPLPES</sequence>